<dbReference type="Proteomes" id="UP000233398">
    <property type="component" value="Unassembled WGS sequence"/>
</dbReference>
<sequence length="80" mass="8833">MPISRQQEVKVQNWLRNHAPINSCTFCGINNWVVGDIIAPTVTFQGENLDISGDSRPMVQIICGNCAKIELFDASMIGLI</sequence>
<evidence type="ECO:0000313" key="1">
    <source>
        <dbReference type="EMBL" id="PKD45280.1"/>
    </source>
</evidence>
<comment type="caution">
    <text evidence="1">The sequence shown here is derived from an EMBL/GenBank/DDBJ whole genome shotgun (WGS) entry which is preliminary data.</text>
</comment>
<protein>
    <submittedName>
        <fullName evidence="1">Uncharacterized protein</fullName>
    </submittedName>
</protein>
<accession>A0A2N0VM63</accession>
<dbReference type="RefSeq" id="WP_101072852.1">
    <property type="nucleotide sequence ID" value="NZ_PISP01000001.1"/>
</dbReference>
<gene>
    <name evidence="1" type="ORF">CWD77_07510</name>
</gene>
<organism evidence="1 2">
    <name type="scientific">Rhodohalobacter barkolensis</name>
    <dbReference type="NCBI Taxonomy" id="2053187"/>
    <lineage>
        <taxon>Bacteria</taxon>
        <taxon>Pseudomonadati</taxon>
        <taxon>Balneolota</taxon>
        <taxon>Balneolia</taxon>
        <taxon>Balneolales</taxon>
        <taxon>Balneolaceae</taxon>
        <taxon>Rhodohalobacter</taxon>
    </lineage>
</organism>
<keyword evidence="2" id="KW-1185">Reference proteome</keyword>
<dbReference type="EMBL" id="PISP01000001">
    <property type="protein sequence ID" value="PKD45280.1"/>
    <property type="molecule type" value="Genomic_DNA"/>
</dbReference>
<name>A0A2N0VM63_9BACT</name>
<evidence type="ECO:0000313" key="2">
    <source>
        <dbReference type="Proteomes" id="UP000233398"/>
    </source>
</evidence>
<reference evidence="1 2" key="1">
    <citation type="submission" date="2017-11" db="EMBL/GenBank/DDBJ databases">
        <title>Rhodohalobacter 15182 sp. nov., isolated from a salt lake.</title>
        <authorList>
            <person name="Han S."/>
        </authorList>
    </citation>
    <scope>NUCLEOTIDE SEQUENCE [LARGE SCALE GENOMIC DNA]</scope>
    <source>
        <strain evidence="1 2">15182</strain>
    </source>
</reference>
<dbReference type="AlphaFoldDB" id="A0A2N0VM63"/>
<proteinExistence type="predicted"/>
<dbReference type="OrthoDB" id="6293663at2"/>